<dbReference type="Gene3D" id="1.25.40.20">
    <property type="entry name" value="Ankyrin repeat-containing domain"/>
    <property type="match status" value="2"/>
</dbReference>
<keyword evidence="7" id="KW-1185">Reference proteome</keyword>
<dbReference type="SMART" id="SM01265">
    <property type="entry name" value="Mab-21"/>
    <property type="match status" value="1"/>
</dbReference>
<reference evidence="6" key="2">
    <citation type="submission" date="2020-11" db="EMBL/GenBank/DDBJ databases">
        <authorList>
            <person name="McCartney M.A."/>
            <person name="Auch B."/>
            <person name="Kono T."/>
            <person name="Mallez S."/>
            <person name="Becker A."/>
            <person name="Gohl D.M."/>
            <person name="Silverstein K.A.T."/>
            <person name="Koren S."/>
            <person name="Bechman K.B."/>
            <person name="Herman A."/>
            <person name="Abrahante J.E."/>
            <person name="Garbe J."/>
        </authorList>
    </citation>
    <scope>NUCLEOTIDE SEQUENCE</scope>
    <source>
        <strain evidence="6">Duluth1</strain>
        <tissue evidence="6">Whole animal</tissue>
    </source>
</reference>
<dbReference type="AlphaFoldDB" id="A0A9D4FHB9"/>
<accession>A0A9D4FHB9</accession>
<evidence type="ECO:0000256" key="4">
    <source>
        <dbReference type="PROSITE-ProRule" id="PRU00023"/>
    </source>
</evidence>
<evidence type="ECO:0000256" key="2">
    <source>
        <dbReference type="ARBA" id="ARBA00022741"/>
    </source>
</evidence>
<dbReference type="Proteomes" id="UP000828390">
    <property type="component" value="Unassembled WGS sequence"/>
</dbReference>
<dbReference type="PANTHER" id="PTHR10656">
    <property type="entry name" value="CELL FATE DETERMINING PROTEIN MAB21-RELATED"/>
    <property type="match status" value="1"/>
</dbReference>
<dbReference type="Pfam" id="PF00023">
    <property type="entry name" value="Ank"/>
    <property type="match status" value="1"/>
</dbReference>
<dbReference type="PROSITE" id="PS50088">
    <property type="entry name" value="ANK_REPEAT"/>
    <property type="match status" value="2"/>
</dbReference>
<evidence type="ECO:0000256" key="3">
    <source>
        <dbReference type="ARBA" id="ARBA00022840"/>
    </source>
</evidence>
<protein>
    <recommendedName>
        <fullName evidence="5">Mab-21-like nucleotidyltransferase domain-containing protein</fullName>
    </recommendedName>
</protein>
<dbReference type="InterPro" id="IPR002110">
    <property type="entry name" value="Ankyrin_rpt"/>
</dbReference>
<evidence type="ECO:0000256" key="1">
    <source>
        <dbReference type="ARBA" id="ARBA00008307"/>
    </source>
</evidence>
<keyword evidence="3" id="KW-0067">ATP-binding</keyword>
<dbReference type="Gene3D" id="3.30.460.90">
    <property type="match status" value="1"/>
</dbReference>
<dbReference type="PANTHER" id="PTHR10656:SF42">
    <property type="entry name" value="CYCLIC GMP-AMP SYNTHASE-LIKE PROTEIN-RELATED"/>
    <property type="match status" value="1"/>
</dbReference>
<dbReference type="InterPro" id="IPR024810">
    <property type="entry name" value="MAB21L/cGLR"/>
</dbReference>
<dbReference type="SMART" id="SM00248">
    <property type="entry name" value="ANK"/>
    <property type="match status" value="3"/>
</dbReference>
<gene>
    <name evidence="6" type="ORF">DPMN_151879</name>
</gene>
<keyword evidence="4" id="KW-0040">ANK repeat</keyword>
<dbReference type="Gene3D" id="1.10.1410.40">
    <property type="match status" value="1"/>
</dbReference>
<comment type="caution">
    <text evidence="6">The sequence shown here is derived from an EMBL/GenBank/DDBJ whole genome shotgun (WGS) entry which is preliminary data.</text>
</comment>
<evidence type="ECO:0000313" key="6">
    <source>
        <dbReference type="EMBL" id="KAH3798282.1"/>
    </source>
</evidence>
<dbReference type="EMBL" id="JAIWYP010000007">
    <property type="protein sequence ID" value="KAH3798282.1"/>
    <property type="molecule type" value="Genomic_DNA"/>
</dbReference>
<evidence type="ECO:0000313" key="7">
    <source>
        <dbReference type="Proteomes" id="UP000828390"/>
    </source>
</evidence>
<organism evidence="6 7">
    <name type="scientific">Dreissena polymorpha</name>
    <name type="common">Zebra mussel</name>
    <name type="synonym">Mytilus polymorpha</name>
    <dbReference type="NCBI Taxonomy" id="45954"/>
    <lineage>
        <taxon>Eukaryota</taxon>
        <taxon>Metazoa</taxon>
        <taxon>Spiralia</taxon>
        <taxon>Lophotrochozoa</taxon>
        <taxon>Mollusca</taxon>
        <taxon>Bivalvia</taxon>
        <taxon>Autobranchia</taxon>
        <taxon>Heteroconchia</taxon>
        <taxon>Euheterodonta</taxon>
        <taxon>Imparidentia</taxon>
        <taxon>Neoheterodontei</taxon>
        <taxon>Myida</taxon>
        <taxon>Dreissenoidea</taxon>
        <taxon>Dreissenidae</taxon>
        <taxon>Dreissena</taxon>
    </lineage>
</organism>
<keyword evidence="2" id="KW-0547">Nucleotide-binding</keyword>
<dbReference type="GO" id="GO:0005524">
    <property type="term" value="F:ATP binding"/>
    <property type="evidence" value="ECO:0007669"/>
    <property type="project" value="UniProtKB-KW"/>
</dbReference>
<evidence type="ECO:0000259" key="5">
    <source>
        <dbReference type="Pfam" id="PF03281"/>
    </source>
</evidence>
<dbReference type="InterPro" id="IPR036770">
    <property type="entry name" value="Ankyrin_rpt-contain_sf"/>
</dbReference>
<feature type="repeat" description="ANK" evidence="4">
    <location>
        <begin position="57"/>
        <end position="91"/>
    </location>
</feature>
<dbReference type="InterPro" id="IPR046903">
    <property type="entry name" value="Mab-21-like_nuc_Trfase"/>
</dbReference>
<dbReference type="SUPFAM" id="SSF48403">
    <property type="entry name" value="Ankyrin repeat"/>
    <property type="match status" value="1"/>
</dbReference>
<feature type="domain" description="Mab-21-like nucleotidyltransferase" evidence="5">
    <location>
        <begin position="352"/>
        <end position="513"/>
    </location>
</feature>
<dbReference type="Pfam" id="PF03281">
    <property type="entry name" value="Mab-21"/>
    <property type="match status" value="1"/>
</dbReference>
<sequence length="679" mass="77814">MASFKRDTDDEGSTELHEIARSCDSKSLEDVQEELLVCLGSMPKDAVRDVINRKNVYGYTPLMELLSCHEPSVTLLRVLIEHGCNVNIADHLQISPVHKVAAKMFVIPRIMDKQFLCPEEKEIIDQQTSSDLEVFKQLIDSGADIGDADIFGRNSLFVSNDVDLIRHCFAHGADVNARDRWGRSLLHTAITMPNYKQLMDIYLPKLRPDIIQCSDVHGSTALHYAALLGRDDIRDDLIRQCVNPCARNRVGQTGSDIFGMHEVYIKLKKLNEVHFNDAMQAEDLSYIVNKPKSAEELCHLLNNPNYGGARNGPESFVIKETIVRLAQNICSSLGEIDKRFECTLFRTGSSEEGTKVGDPNEFDFVFCLDRFAEMCDIEEVTKHKGFAELKAHGEITPEFRAFFDSNQKCSATEVRCVFGKLLRRIVMNKAMWAGEQIYFNGEIRHFEEYDRPVFTLKVRWVGCSYIDEEISMDLVPAVRKHGWWPSNTDFNAIDMMTDEIRSEGCLLLLQNPYHLSDTVMRISCSAADICLMKSLPQYYRESYRLCKLLRHKDIMPQIDPDATHDHFPLFEAGDCVTSYMLKNSLFHVLRQSKTDGLMVEPDNQSTNNAIVNMSVRLLQFLDCSLLQRKLPVYFLPNREDIFRFEFSEVSDLDEANTLIAFHCVRRRAFVKIMLHMLRH</sequence>
<comment type="similarity">
    <text evidence="1">Belongs to the mab-21 family.</text>
</comment>
<reference evidence="6" key="1">
    <citation type="journal article" date="2019" name="bioRxiv">
        <title>The Genome of the Zebra Mussel, Dreissena polymorpha: A Resource for Invasive Species Research.</title>
        <authorList>
            <person name="McCartney M.A."/>
            <person name="Auch B."/>
            <person name="Kono T."/>
            <person name="Mallez S."/>
            <person name="Zhang Y."/>
            <person name="Obille A."/>
            <person name="Becker A."/>
            <person name="Abrahante J.E."/>
            <person name="Garbe J."/>
            <person name="Badalamenti J.P."/>
            <person name="Herman A."/>
            <person name="Mangelson H."/>
            <person name="Liachko I."/>
            <person name="Sullivan S."/>
            <person name="Sone E.D."/>
            <person name="Koren S."/>
            <person name="Silverstein K.A.T."/>
            <person name="Beckman K.B."/>
            <person name="Gohl D.M."/>
        </authorList>
    </citation>
    <scope>NUCLEOTIDE SEQUENCE</scope>
    <source>
        <strain evidence="6">Duluth1</strain>
        <tissue evidence="6">Whole animal</tissue>
    </source>
</reference>
<feature type="repeat" description="ANK" evidence="4">
    <location>
        <begin position="217"/>
        <end position="249"/>
    </location>
</feature>
<name>A0A9D4FHB9_DREPO</name>
<proteinExistence type="inferred from homology"/>